<feature type="binding site" evidence="5">
    <location>
        <begin position="74"/>
        <end position="75"/>
    </location>
    <ligand>
        <name>FMN</name>
        <dbReference type="ChEBI" id="CHEBI:58210"/>
    </ligand>
</feature>
<comment type="catalytic activity">
    <reaction evidence="5">
        <text>pyridoxamine 5'-phosphate + O2 + H2O = pyridoxal 5'-phosphate + H2O2 + NH4(+)</text>
        <dbReference type="Rhea" id="RHEA:15817"/>
        <dbReference type="ChEBI" id="CHEBI:15377"/>
        <dbReference type="ChEBI" id="CHEBI:15379"/>
        <dbReference type="ChEBI" id="CHEBI:16240"/>
        <dbReference type="ChEBI" id="CHEBI:28938"/>
        <dbReference type="ChEBI" id="CHEBI:58451"/>
        <dbReference type="ChEBI" id="CHEBI:597326"/>
        <dbReference type="EC" id="1.4.3.5"/>
    </reaction>
</comment>
<feature type="binding site" evidence="5">
    <location>
        <begin position="60"/>
        <end position="65"/>
    </location>
    <ligand>
        <name>FMN</name>
        <dbReference type="ChEBI" id="CHEBI:58210"/>
    </ligand>
</feature>
<comment type="cofactor">
    <cofactor evidence="5">
        <name>FMN</name>
        <dbReference type="ChEBI" id="CHEBI:58210"/>
    </cofactor>
    <text evidence="5">Binds 1 FMN per subunit.</text>
</comment>
<evidence type="ECO:0000313" key="9">
    <source>
        <dbReference type="EMBL" id="MDN3204381.1"/>
    </source>
</evidence>
<comment type="function">
    <text evidence="5">Catalyzes the oxidation of either pyridoxine 5'-phosphate (PNP) or pyridoxamine 5'-phosphate (PMP) into pyridoxal 5'-phosphate (PLP).</text>
</comment>
<dbReference type="PROSITE" id="PS01064">
    <property type="entry name" value="PYRIDOX_OXIDASE"/>
    <property type="match status" value="1"/>
</dbReference>
<reference evidence="9" key="1">
    <citation type="submission" date="2023-06" db="EMBL/GenBank/DDBJ databases">
        <title>Robiginitalea aurantiacus sp. nov. and Algoriphagus sediminis sp. nov., isolated from coastal sediment.</title>
        <authorList>
            <person name="Zhou Z.Y."/>
            <person name="An J."/>
            <person name="Jia Y.W."/>
            <person name="Du Z.J."/>
        </authorList>
    </citation>
    <scope>NUCLEOTIDE SEQUENCE</scope>
    <source>
        <strain evidence="9">C2-7</strain>
    </source>
</reference>
<keyword evidence="5" id="KW-0664">Pyridoxine biosynthesis</keyword>
<feature type="binding site" evidence="5">
    <location>
        <position position="103"/>
    </location>
    <ligand>
        <name>FMN</name>
        <dbReference type="ChEBI" id="CHEBI:58210"/>
    </ligand>
</feature>
<keyword evidence="3 5" id="KW-0288">FMN</keyword>
<dbReference type="InterPro" id="IPR019740">
    <property type="entry name" value="Pyridox_Oxase_CS"/>
</dbReference>
<evidence type="ECO:0000256" key="1">
    <source>
        <dbReference type="ARBA" id="ARBA00007301"/>
    </source>
</evidence>
<comment type="caution">
    <text evidence="5">Lacks conserved residue(s) required for the propagation of feature annotation.</text>
</comment>
<proteinExistence type="inferred from homology"/>
<dbReference type="EC" id="1.4.3.5" evidence="5"/>
<protein>
    <recommendedName>
        <fullName evidence="5">Pyridoxine/pyridoxamine 5'-phosphate oxidase</fullName>
        <ecNumber evidence="5">1.4.3.5</ecNumber>
    </recommendedName>
    <alternativeName>
        <fullName evidence="5">PNP/PMP oxidase</fullName>
        <shortName evidence="5">PNPOx</shortName>
    </alternativeName>
    <alternativeName>
        <fullName evidence="5">Pyridoxal 5'-phosphate synthase</fullName>
    </alternativeName>
</protein>
<evidence type="ECO:0000313" key="10">
    <source>
        <dbReference type="Proteomes" id="UP001171916"/>
    </source>
</evidence>
<dbReference type="GO" id="GO:0004733">
    <property type="term" value="F:pyridoxamine phosphate oxidase activity"/>
    <property type="evidence" value="ECO:0007669"/>
    <property type="project" value="UniProtKB-EC"/>
</dbReference>
<feature type="binding site" evidence="5">
    <location>
        <position position="125"/>
    </location>
    <ligand>
        <name>substrate</name>
    </ligand>
</feature>
<name>A0ABT7YCX4_9BACT</name>
<dbReference type="InterPro" id="IPR011576">
    <property type="entry name" value="Pyridox_Oxase_N"/>
</dbReference>
<dbReference type="InterPro" id="IPR019576">
    <property type="entry name" value="Pyridoxamine_oxidase_dimer_C"/>
</dbReference>
<comment type="pathway">
    <text evidence="5">Cofactor metabolism; pyridoxal 5'-phosphate salvage; pyridoxal 5'-phosphate from pyridoxamine 5'-phosphate: step 1/1.</text>
</comment>
<dbReference type="RefSeq" id="WP_289999936.1">
    <property type="nucleotide sequence ID" value="NZ_JAUEPH010000004.1"/>
</dbReference>
<comment type="catalytic activity">
    <reaction evidence="5">
        <text>pyridoxine 5'-phosphate + O2 = pyridoxal 5'-phosphate + H2O2</text>
        <dbReference type="Rhea" id="RHEA:15149"/>
        <dbReference type="ChEBI" id="CHEBI:15379"/>
        <dbReference type="ChEBI" id="CHEBI:16240"/>
        <dbReference type="ChEBI" id="CHEBI:58589"/>
        <dbReference type="ChEBI" id="CHEBI:597326"/>
        <dbReference type="EC" id="1.4.3.5"/>
    </reaction>
</comment>
<comment type="pathway">
    <text evidence="5">Cofactor metabolism; pyridoxal 5'-phosphate salvage; pyridoxal 5'-phosphate from pyridoxine 5'-phosphate: step 1/1.</text>
</comment>
<keyword evidence="10" id="KW-1185">Reference proteome</keyword>
<comment type="subunit">
    <text evidence="5">Homodimer.</text>
</comment>
<feature type="binding site" evidence="5">
    <location>
        <position position="193"/>
    </location>
    <ligand>
        <name>FMN</name>
        <dbReference type="ChEBI" id="CHEBI:58210"/>
    </ligand>
</feature>
<evidence type="ECO:0000259" key="8">
    <source>
        <dbReference type="Pfam" id="PF10590"/>
    </source>
</evidence>
<evidence type="ECO:0000259" key="7">
    <source>
        <dbReference type="Pfam" id="PF01243"/>
    </source>
</evidence>
<feature type="binding site" evidence="5">
    <location>
        <begin position="189"/>
        <end position="191"/>
    </location>
    <ligand>
        <name>substrate</name>
    </ligand>
</feature>
<feature type="domain" description="Pyridoxamine 5'-phosphate oxidase N-terminal" evidence="7">
    <location>
        <begin position="33"/>
        <end position="157"/>
    </location>
</feature>
<feature type="binding site" evidence="5">
    <location>
        <position position="183"/>
    </location>
    <ligand>
        <name>FMN</name>
        <dbReference type="ChEBI" id="CHEBI:58210"/>
    </ligand>
</feature>
<comment type="caution">
    <text evidence="9">The sequence shown here is derived from an EMBL/GenBank/DDBJ whole genome shotgun (WGS) entry which is preliminary data.</text>
</comment>
<feature type="domain" description="Pyridoxine 5'-phosphate oxidase dimerisation C-terminal" evidence="8">
    <location>
        <begin position="170"/>
        <end position="211"/>
    </location>
</feature>
<comment type="similarity">
    <text evidence="1 5">Belongs to the pyridoxamine 5'-phosphate oxidase family.</text>
</comment>
<dbReference type="NCBIfam" id="TIGR00558">
    <property type="entry name" value="pdxH"/>
    <property type="match status" value="1"/>
</dbReference>
<sequence>MDIASIRKDYSLKSLEISDVDTDPLTQFHHWFKEAVEAEALEVNAMTLSTLSPDGFPNGRIVLLKELDKGFVFFTNYQSEKGREIEVNPKASLTFFWPELERQVRVKGLIEKVSTEESDDYFFSRPEGSQIGAWASPQSKEIKSRKILEENIEELKEKFKSEKISRPPHWGGYRLMPSQIEFWQGRPSRLHDRIAYYREDDGNWSRKRLAP</sequence>
<dbReference type="Pfam" id="PF10590">
    <property type="entry name" value="PNP_phzG_C"/>
    <property type="match status" value="1"/>
</dbReference>
<keyword evidence="2 5" id="KW-0285">Flavoprotein</keyword>
<evidence type="ECO:0000256" key="2">
    <source>
        <dbReference type="ARBA" id="ARBA00022630"/>
    </source>
</evidence>
<keyword evidence="6" id="KW-0175">Coiled coil</keyword>
<feature type="binding site" evidence="5">
    <location>
        <position position="121"/>
    </location>
    <ligand>
        <name>substrate</name>
    </ligand>
</feature>
<keyword evidence="4 5" id="KW-0560">Oxidoreductase</keyword>
<evidence type="ECO:0000256" key="5">
    <source>
        <dbReference type="HAMAP-Rule" id="MF_01629"/>
    </source>
</evidence>
<dbReference type="PANTHER" id="PTHR10851">
    <property type="entry name" value="PYRIDOXINE-5-PHOSPHATE OXIDASE"/>
    <property type="match status" value="1"/>
</dbReference>
<evidence type="ECO:0000256" key="4">
    <source>
        <dbReference type="ARBA" id="ARBA00023002"/>
    </source>
</evidence>
<dbReference type="NCBIfam" id="NF004231">
    <property type="entry name" value="PRK05679.1"/>
    <property type="match status" value="1"/>
</dbReference>
<dbReference type="EMBL" id="JAUEPH010000004">
    <property type="protein sequence ID" value="MDN3204381.1"/>
    <property type="molecule type" value="Genomic_DNA"/>
</dbReference>
<dbReference type="InterPro" id="IPR000659">
    <property type="entry name" value="Pyridox_Oxase"/>
</dbReference>
<feature type="binding site" evidence="5">
    <location>
        <begin position="138"/>
        <end position="139"/>
    </location>
    <ligand>
        <name>FMN</name>
        <dbReference type="ChEBI" id="CHEBI:58210"/>
    </ligand>
</feature>
<dbReference type="SUPFAM" id="SSF50475">
    <property type="entry name" value="FMN-binding split barrel"/>
    <property type="match status" value="1"/>
</dbReference>
<dbReference type="InterPro" id="IPR012349">
    <property type="entry name" value="Split_barrel_FMN-bd"/>
</dbReference>
<feature type="binding site" evidence="5">
    <location>
        <position position="65"/>
    </location>
    <ligand>
        <name>substrate</name>
    </ligand>
</feature>
<dbReference type="HAMAP" id="MF_01629">
    <property type="entry name" value="PdxH"/>
    <property type="match status" value="1"/>
</dbReference>
<dbReference type="PANTHER" id="PTHR10851:SF0">
    <property type="entry name" value="PYRIDOXINE-5'-PHOSPHATE OXIDASE"/>
    <property type="match status" value="1"/>
</dbReference>
<feature type="coiled-coil region" evidence="6">
    <location>
        <begin position="138"/>
        <end position="165"/>
    </location>
</feature>
<dbReference type="Gene3D" id="2.30.110.10">
    <property type="entry name" value="Electron Transport, Fmn-binding Protein, Chain A"/>
    <property type="match status" value="1"/>
</dbReference>
<feature type="binding site" evidence="5">
    <location>
        <position position="81"/>
    </location>
    <ligand>
        <name>FMN</name>
        <dbReference type="ChEBI" id="CHEBI:58210"/>
    </ligand>
</feature>
<gene>
    <name evidence="5 9" type="primary">pdxH</name>
    <name evidence="9" type="ORF">QVH07_09480</name>
</gene>
<evidence type="ECO:0000256" key="6">
    <source>
        <dbReference type="SAM" id="Coils"/>
    </source>
</evidence>
<organism evidence="9 10">
    <name type="scientific">Algoriphagus sediminis</name>
    <dbReference type="NCBI Taxonomy" id="3057113"/>
    <lineage>
        <taxon>Bacteria</taxon>
        <taxon>Pseudomonadati</taxon>
        <taxon>Bacteroidota</taxon>
        <taxon>Cytophagia</taxon>
        <taxon>Cytophagales</taxon>
        <taxon>Cyclobacteriaceae</taxon>
        <taxon>Algoriphagus</taxon>
    </lineage>
</organism>
<dbReference type="Proteomes" id="UP001171916">
    <property type="component" value="Unassembled WGS sequence"/>
</dbReference>
<accession>A0ABT7YCX4</accession>
<evidence type="ECO:0000256" key="3">
    <source>
        <dbReference type="ARBA" id="ARBA00022643"/>
    </source>
</evidence>
<dbReference type="PIRSF" id="PIRSF000190">
    <property type="entry name" value="Pyd_amn-ph_oxd"/>
    <property type="match status" value="1"/>
</dbReference>
<feature type="binding site" evidence="5">
    <location>
        <position position="129"/>
    </location>
    <ligand>
        <name>substrate</name>
    </ligand>
</feature>
<dbReference type="Pfam" id="PF01243">
    <property type="entry name" value="PNPOx_N"/>
    <property type="match status" value="1"/>
</dbReference>